<dbReference type="GeneID" id="16605223"/>
<feature type="compositionally biased region" description="Low complexity" evidence="1">
    <location>
        <begin position="69"/>
        <end position="78"/>
    </location>
</feature>
<evidence type="ECO:0000256" key="1">
    <source>
        <dbReference type="SAM" id="MobiDB-lite"/>
    </source>
</evidence>
<dbReference type="Proteomes" id="UP000204584">
    <property type="component" value="Segment"/>
</dbReference>
<feature type="transmembrane region" description="Helical" evidence="2">
    <location>
        <begin position="29"/>
        <end position="58"/>
    </location>
</feature>
<gene>
    <name evidence="3" type="ORF">psal_cds_48</name>
</gene>
<dbReference type="RefSeq" id="YP_008436498.1">
    <property type="nucleotide sequence ID" value="NC_022098.1"/>
</dbReference>
<evidence type="ECO:0000313" key="4">
    <source>
        <dbReference type="Proteomes" id="UP000204584"/>
    </source>
</evidence>
<feature type="region of interest" description="Disordered" evidence="1">
    <location>
        <begin position="64"/>
        <end position="114"/>
    </location>
</feature>
<keyword evidence="2" id="KW-0812">Transmembrane</keyword>
<dbReference type="EMBL" id="KC977571">
    <property type="protein sequence ID" value="AGO83436.1"/>
    <property type="molecule type" value="Genomic_DNA"/>
</dbReference>
<proteinExistence type="predicted"/>
<keyword evidence="2" id="KW-1133">Transmembrane helix</keyword>
<keyword evidence="4" id="KW-1185">Reference proteome</keyword>
<dbReference type="KEGG" id="vg:16605223"/>
<name>S4VVJ6_9VIRU</name>
<organism evidence="3 4">
    <name type="scientific">Pandoravirus salinus</name>
    <dbReference type="NCBI Taxonomy" id="1349410"/>
    <lineage>
        <taxon>Viruses</taxon>
        <taxon>Pandoravirus</taxon>
    </lineage>
</organism>
<accession>S4VVJ6</accession>
<keyword evidence="2" id="KW-0472">Membrane</keyword>
<reference evidence="3 4" key="1">
    <citation type="journal article" date="2013" name="Science">
        <title>Pandoraviruses: amoeba viruses with genomes up to 2.5 Mb reaching that of parasitic eukaryotes.</title>
        <authorList>
            <person name="Philippe N."/>
            <person name="Legendre M."/>
            <person name="Doutre G."/>
            <person name="Coute Y."/>
            <person name="Poirot O."/>
            <person name="Lescot M."/>
            <person name="Arslan D."/>
            <person name="Seltzer V."/>
            <person name="Bertaux L."/>
            <person name="Bruley C."/>
            <person name="Garin J."/>
            <person name="Claverie J.M."/>
            <person name="Abergel C."/>
        </authorList>
    </citation>
    <scope>NUCLEOTIDE SEQUENCE [LARGE SCALE GENOMIC DNA]</scope>
</reference>
<evidence type="ECO:0000313" key="3">
    <source>
        <dbReference type="EMBL" id="AGO83436.1"/>
    </source>
</evidence>
<protein>
    <submittedName>
        <fullName evidence="3">Uncharacterized protein</fullName>
    </submittedName>
</protein>
<evidence type="ECO:0000256" key="2">
    <source>
        <dbReference type="SAM" id="Phobius"/>
    </source>
</evidence>
<sequence>MLDYAGVVEMVLADRDAFWRVADDPRGDAVALVVLAGAFASVFATIVCALRVCSLVCARSSTRRRRPPTRSSFPLQPSLAPPPPPSTIQEQSRSRRRPRAEGVPSPPPLLPQQQRQLPASWAIKWAPAVADEEAVAAARIDTRKSRRREPAVVRDRPLPRSVLTALDRVSARIAALPDPH</sequence>